<accession>X1S113</accession>
<evidence type="ECO:0008006" key="2">
    <source>
        <dbReference type="Google" id="ProtNLM"/>
    </source>
</evidence>
<proteinExistence type="predicted"/>
<organism evidence="1">
    <name type="scientific">marine sediment metagenome</name>
    <dbReference type="NCBI Taxonomy" id="412755"/>
    <lineage>
        <taxon>unclassified sequences</taxon>
        <taxon>metagenomes</taxon>
        <taxon>ecological metagenomes</taxon>
    </lineage>
</organism>
<comment type="caution">
    <text evidence="1">The sequence shown here is derived from an EMBL/GenBank/DDBJ whole genome shotgun (WGS) entry which is preliminary data.</text>
</comment>
<evidence type="ECO:0000313" key="1">
    <source>
        <dbReference type="EMBL" id="GAI86717.1"/>
    </source>
</evidence>
<name>X1S113_9ZZZZ</name>
<gene>
    <name evidence="1" type="ORF">S12H4_12907</name>
</gene>
<protein>
    <recommendedName>
        <fullName evidence="2">Replication protein</fullName>
    </recommendedName>
</protein>
<sequence>MRVSASSVLAAERFTVSYCGPGWLPVDDVCAWDLKPDEKGSILRRVMKELSLLEGLDLKKRSKKLGKIRYRVRKKGTDDLWNGALSPGEDEKRHYFLNCGVFGKREQDREGETRDSVYKCKQYSKCPSCKVAYHNGRAMDVANRFAAVIEAQQIEYLRKGVFTLPDNIRDQIKTNKQASGFRARIAKVVNKHYGCGKDRKGAYRNGRIGMRIQTHWFSSHEPFKDSVHFHAAWLAALLNDGKVENVDHALSKLDLRWFCREWGSEAKEEAIKQGLVGAEDMPD</sequence>
<dbReference type="EMBL" id="BARW01006157">
    <property type="protein sequence ID" value="GAI86717.1"/>
    <property type="molecule type" value="Genomic_DNA"/>
</dbReference>
<dbReference type="AlphaFoldDB" id="X1S113"/>
<reference evidence="1" key="1">
    <citation type="journal article" date="2014" name="Front. Microbiol.">
        <title>High frequency of phylogenetically diverse reductive dehalogenase-homologous genes in deep subseafloor sedimentary metagenomes.</title>
        <authorList>
            <person name="Kawai M."/>
            <person name="Futagami T."/>
            <person name="Toyoda A."/>
            <person name="Takaki Y."/>
            <person name="Nishi S."/>
            <person name="Hori S."/>
            <person name="Arai W."/>
            <person name="Tsubouchi T."/>
            <person name="Morono Y."/>
            <person name="Uchiyama I."/>
            <person name="Ito T."/>
            <person name="Fujiyama A."/>
            <person name="Inagaki F."/>
            <person name="Takami H."/>
        </authorList>
    </citation>
    <scope>NUCLEOTIDE SEQUENCE</scope>
    <source>
        <strain evidence="1">Expedition CK06-06</strain>
    </source>
</reference>
<feature type="non-terminal residue" evidence="1">
    <location>
        <position position="283"/>
    </location>
</feature>